<evidence type="ECO:0000256" key="7">
    <source>
        <dbReference type="ARBA" id="ARBA00022989"/>
    </source>
</evidence>
<feature type="transmembrane region" description="Helical" evidence="10">
    <location>
        <begin position="150"/>
        <end position="170"/>
    </location>
</feature>
<reference evidence="11" key="1">
    <citation type="submission" date="2018-08" db="EMBL/GenBank/DDBJ databases">
        <authorList>
            <person name="Ashton P.M."/>
            <person name="Dallman T."/>
            <person name="Nair S."/>
            <person name="De Pinna E."/>
            <person name="Peters T."/>
            <person name="Grant K."/>
        </authorList>
    </citation>
    <scope>NUCLEOTIDE SEQUENCE [LARGE SCALE GENOMIC DNA]</scope>
    <source>
        <strain evidence="11">29290</strain>
    </source>
</reference>
<name>A0A6C8YXM1_SALTM</name>
<evidence type="ECO:0000256" key="6">
    <source>
        <dbReference type="ARBA" id="ARBA00022692"/>
    </source>
</evidence>
<keyword evidence="3" id="KW-0474">Menaquinone biosynthesis</keyword>
<feature type="transmembrane region" description="Helical" evidence="10">
    <location>
        <begin position="126"/>
        <end position="144"/>
    </location>
</feature>
<dbReference type="GO" id="GO:0046428">
    <property type="term" value="F:1,4-dihydroxy-2-naphthoate polyprenyltransferase activity"/>
    <property type="evidence" value="ECO:0007669"/>
    <property type="project" value="UniProtKB-UniRule"/>
</dbReference>
<comment type="subcellular location">
    <subcellularLocation>
        <location evidence="1">Membrane</location>
        <topology evidence="1">Multi-pass membrane protein</topology>
    </subcellularLocation>
</comment>
<dbReference type="NCBIfam" id="TIGR00751">
    <property type="entry name" value="menA"/>
    <property type="match status" value="1"/>
</dbReference>
<accession>A0A6C8YXM1</accession>
<dbReference type="GO" id="GO:0009234">
    <property type="term" value="P:menaquinone biosynthetic process"/>
    <property type="evidence" value="ECO:0007669"/>
    <property type="project" value="UniProtKB-UniRule"/>
</dbReference>
<keyword evidence="7 10" id="KW-1133">Transmembrane helix</keyword>
<evidence type="ECO:0000256" key="5">
    <source>
        <dbReference type="ARBA" id="ARBA00022679"/>
    </source>
</evidence>
<evidence type="ECO:0000256" key="4">
    <source>
        <dbReference type="ARBA" id="ARBA00022475"/>
    </source>
</evidence>
<keyword evidence="5" id="KW-0808">Transferase</keyword>
<evidence type="ECO:0000256" key="8">
    <source>
        <dbReference type="ARBA" id="ARBA00023136"/>
    </source>
</evidence>
<proteinExistence type="predicted"/>
<feature type="transmembrane region" description="Helical" evidence="10">
    <location>
        <begin position="94"/>
        <end position="114"/>
    </location>
</feature>
<feature type="non-terminal residue" evidence="11">
    <location>
        <position position="1"/>
    </location>
</feature>
<sequence>NALAYSRIGSFETKNWQIFLLSLWVALGLQILSNLANDYGDGIRGTDAHRLDRQTAQGTINPKTLKKLIINWALFIFGCGIGLLWLSFNSLTDFFTFLALGIIAIIAAVTYTMGKNPYGYNAKGEIAVFLFFGLVNVLGGVYLQTQFIRVMDIIAAVVIGLLCTCVLMINNMRDFDTDTRAGKNTLATTLG</sequence>
<dbReference type="EC" id="2.5.1.74" evidence="9"/>
<comment type="caution">
    <text evidence="11">The sequence shown here is derived from an EMBL/GenBank/DDBJ whole genome shotgun (WGS) entry which is preliminary data.</text>
</comment>
<dbReference type="UniPathway" id="UPA00079"/>
<evidence type="ECO:0000256" key="3">
    <source>
        <dbReference type="ARBA" id="ARBA00022428"/>
    </source>
</evidence>
<keyword evidence="6 10" id="KW-0812">Transmembrane</keyword>
<dbReference type="Gene3D" id="1.10.357.140">
    <property type="entry name" value="UbiA prenyltransferase"/>
    <property type="match status" value="1"/>
</dbReference>
<organism evidence="11">
    <name type="scientific">Salmonella typhimurium</name>
    <dbReference type="NCBI Taxonomy" id="90371"/>
    <lineage>
        <taxon>Bacteria</taxon>
        <taxon>Pseudomonadati</taxon>
        <taxon>Pseudomonadota</taxon>
        <taxon>Gammaproteobacteria</taxon>
        <taxon>Enterobacterales</taxon>
        <taxon>Enterobacteriaceae</taxon>
        <taxon>Salmonella</taxon>
    </lineage>
</organism>
<comment type="pathway">
    <text evidence="2">Quinol/quinone metabolism; menaquinone biosynthesis.</text>
</comment>
<dbReference type="AlphaFoldDB" id="A0A6C8YXM1"/>
<evidence type="ECO:0000313" key="11">
    <source>
        <dbReference type="EMBL" id="MIT52463.1"/>
    </source>
</evidence>
<dbReference type="EMBL" id="RSUA01000186">
    <property type="protein sequence ID" value="MIT52463.1"/>
    <property type="molecule type" value="Genomic_DNA"/>
</dbReference>
<feature type="non-terminal residue" evidence="11">
    <location>
        <position position="191"/>
    </location>
</feature>
<dbReference type="InterPro" id="IPR044878">
    <property type="entry name" value="UbiA_sf"/>
</dbReference>
<gene>
    <name evidence="11" type="primary">menA</name>
    <name evidence="11" type="ORF">AU613_27025</name>
</gene>
<evidence type="ECO:0000256" key="10">
    <source>
        <dbReference type="SAM" id="Phobius"/>
    </source>
</evidence>
<dbReference type="CDD" id="cd13962">
    <property type="entry name" value="PT_UbiA_UBIAD1"/>
    <property type="match status" value="1"/>
</dbReference>
<feature type="transmembrane region" description="Helical" evidence="10">
    <location>
        <begin position="68"/>
        <end position="88"/>
    </location>
</feature>
<evidence type="ECO:0000256" key="2">
    <source>
        <dbReference type="ARBA" id="ARBA00004863"/>
    </source>
</evidence>
<evidence type="ECO:0000256" key="1">
    <source>
        <dbReference type="ARBA" id="ARBA00004141"/>
    </source>
</evidence>
<dbReference type="Proteomes" id="UP000885258">
    <property type="component" value="Unassembled WGS sequence"/>
</dbReference>
<feature type="transmembrane region" description="Helical" evidence="10">
    <location>
        <begin position="16"/>
        <end position="36"/>
    </location>
</feature>
<dbReference type="PANTHER" id="PTHR13929">
    <property type="entry name" value="1,4-DIHYDROXY-2-NAPHTHOATE OCTAPRENYLTRANSFERASE"/>
    <property type="match status" value="1"/>
</dbReference>
<dbReference type="InterPro" id="IPR026046">
    <property type="entry name" value="UBIAD1"/>
</dbReference>
<protein>
    <recommendedName>
        <fullName evidence="9">1,4-dihydroxy-2-naphthoate octaprenyltransferase</fullName>
        <ecNumber evidence="9">2.5.1.74</ecNumber>
    </recommendedName>
</protein>
<dbReference type="Pfam" id="PF01040">
    <property type="entry name" value="UbiA"/>
    <property type="match status" value="1"/>
</dbReference>
<keyword evidence="4" id="KW-1003">Cell membrane</keyword>
<keyword evidence="8 10" id="KW-0472">Membrane</keyword>
<dbReference type="GO" id="GO:0042371">
    <property type="term" value="P:vitamin K biosynthetic process"/>
    <property type="evidence" value="ECO:0007669"/>
    <property type="project" value="TreeGrafter"/>
</dbReference>
<dbReference type="PANTHER" id="PTHR13929:SF0">
    <property type="entry name" value="UBIA PRENYLTRANSFERASE DOMAIN-CONTAINING PROTEIN 1"/>
    <property type="match status" value="1"/>
</dbReference>
<dbReference type="GO" id="GO:0005886">
    <property type="term" value="C:plasma membrane"/>
    <property type="evidence" value="ECO:0007669"/>
    <property type="project" value="TreeGrafter"/>
</dbReference>
<evidence type="ECO:0000256" key="9">
    <source>
        <dbReference type="NCBIfam" id="TIGR00751"/>
    </source>
</evidence>
<dbReference type="InterPro" id="IPR000537">
    <property type="entry name" value="UbiA_prenyltransferase"/>
</dbReference>